<dbReference type="InterPro" id="IPR000873">
    <property type="entry name" value="AMP-dep_synth/lig_dom"/>
</dbReference>
<evidence type="ECO:0000259" key="7">
    <source>
        <dbReference type="Pfam" id="PF13193"/>
    </source>
</evidence>
<dbReference type="InterPro" id="IPR032387">
    <property type="entry name" value="ACAS_N"/>
</dbReference>
<dbReference type="InterPro" id="IPR011904">
    <property type="entry name" value="Ac_CoA_lig"/>
</dbReference>
<evidence type="ECO:0000259" key="6">
    <source>
        <dbReference type="Pfam" id="PF00501"/>
    </source>
</evidence>
<dbReference type="Pfam" id="PF00501">
    <property type="entry name" value="AMP-binding"/>
    <property type="match status" value="1"/>
</dbReference>
<dbReference type="NCBIfam" id="NF001208">
    <property type="entry name" value="PRK00174.1"/>
    <property type="match status" value="1"/>
</dbReference>
<feature type="domain" description="AMP-dependent synthetase/ligase" evidence="6">
    <location>
        <begin position="94"/>
        <end position="497"/>
    </location>
</feature>
<comment type="catalytic activity">
    <reaction evidence="5">
        <text>acetate + ATP + CoA = acetyl-CoA + AMP + diphosphate</text>
        <dbReference type="Rhea" id="RHEA:23176"/>
        <dbReference type="ChEBI" id="CHEBI:30089"/>
        <dbReference type="ChEBI" id="CHEBI:30616"/>
        <dbReference type="ChEBI" id="CHEBI:33019"/>
        <dbReference type="ChEBI" id="CHEBI:57287"/>
        <dbReference type="ChEBI" id="CHEBI:57288"/>
        <dbReference type="ChEBI" id="CHEBI:456215"/>
        <dbReference type="EC" id="6.2.1.1"/>
    </reaction>
</comment>
<name>A0A9N9WP15_9DIPT</name>
<dbReference type="Pfam" id="PF16177">
    <property type="entry name" value="ACAS_N"/>
    <property type="match status" value="1"/>
</dbReference>
<dbReference type="PANTHER" id="PTHR24095">
    <property type="entry name" value="ACETYL-COENZYME A SYNTHETASE"/>
    <property type="match status" value="1"/>
</dbReference>
<dbReference type="Gene3D" id="3.40.50.12780">
    <property type="entry name" value="N-terminal domain of ligase-like"/>
    <property type="match status" value="1"/>
</dbReference>
<accession>A0A9N9WP15</accession>
<keyword evidence="2 5" id="KW-0436">Ligase</keyword>
<dbReference type="EC" id="6.2.1.1" evidence="5"/>
<dbReference type="OrthoDB" id="1706066at2759"/>
<evidence type="ECO:0000313" key="10">
    <source>
        <dbReference type="Proteomes" id="UP001153620"/>
    </source>
</evidence>
<dbReference type="GO" id="GO:0019427">
    <property type="term" value="P:acetyl-CoA biosynthetic process from acetate"/>
    <property type="evidence" value="ECO:0007669"/>
    <property type="project" value="InterPro"/>
</dbReference>
<evidence type="ECO:0000259" key="8">
    <source>
        <dbReference type="Pfam" id="PF16177"/>
    </source>
</evidence>
<evidence type="ECO:0000256" key="2">
    <source>
        <dbReference type="ARBA" id="ARBA00022598"/>
    </source>
</evidence>
<dbReference type="GO" id="GO:0005524">
    <property type="term" value="F:ATP binding"/>
    <property type="evidence" value="ECO:0007669"/>
    <property type="project" value="UniProtKB-UniRule"/>
</dbReference>
<dbReference type="GO" id="GO:0003987">
    <property type="term" value="F:acetate-CoA ligase activity"/>
    <property type="evidence" value="ECO:0007669"/>
    <property type="project" value="UniProtKB-UniRule"/>
</dbReference>
<dbReference type="GO" id="GO:0016208">
    <property type="term" value="F:AMP binding"/>
    <property type="evidence" value="ECO:0007669"/>
    <property type="project" value="InterPro"/>
</dbReference>
<reference evidence="9" key="2">
    <citation type="submission" date="2022-10" db="EMBL/GenBank/DDBJ databases">
        <authorList>
            <consortium name="ENA_rothamsted_submissions"/>
            <consortium name="culmorum"/>
            <person name="King R."/>
        </authorList>
    </citation>
    <scope>NUCLEOTIDE SEQUENCE</scope>
</reference>
<dbReference type="InterPro" id="IPR020845">
    <property type="entry name" value="AMP-binding_CS"/>
</dbReference>
<feature type="domain" description="AMP-binding enzyme C-terminal" evidence="7">
    <location>
        <begin position="552"/>
        <end position="630"/>
    </location>
</feature>
<dbReference type="AlphaFoldDB" id="A0A9N9WP15"/>
<organism evidence="9 10">
    <name type="scientific">Chironomus riparius</name>
    <dbReference type="NCBI Taxonomy" id="315576"/>
    <lineage>
        <taxon>Eukaryota</taxon>
        <taxon>Metazoa</taxon>
        <taxon>Ecdysozoa</taxon>
        <taxon>Arthropoda</taxon>
        <taxon>Hexapoda</taxon>
        <taxon>Insecta</taxon>
        <taxon>Pterygota</taxon>
        <taxon>Neoptera</taxon>
        <taxon>Endopterygota</taxon>
        <taxon>Diptera</taxon>
        <taxon>Nematocera</taxon>
        <taxon>Chironomoidea</taxon>
        <taxon>Chironomidae</taxon>
        <taxon>Chironominae</taxon>
        <taxon>Chironomus</taxon>
    </lineage>
</organism>
<dbReference type="CDD" id="cd05966">
    <property type="entry name" value="ACS"/>
    <property type="match status" value="1"/>
</dbReference>
<proteinExistence type="inferred from homology"/>
<keyword evidence="3 5" id="KW-0547">Nucleotide-binding</keyword>
<dbReference type="InterPro" id="IPR042099">
    <property type="entry name" value="ANL_N_sf"/>
</dbReference>
<sequence length="668" mass="76073">MPEQNIFQPDSKLSRSSYISSIQQYEELYKLSIDHPEKFWNNVVKQFHWETPHADSKSFMSYNFDISKGPISIKWMEGASTNICYNLLDRNIKNGHGDKIAFYWEGNHPEDYTRFTYRKLLEEVCRFANVLKMHGVNKGDRVAIYMPMIMETPIAMLACSRIGAIHSIVFAGFSSDSLAERMKDCKAKVLITSDGAWRGEKLLHLKQICDHALEKAQELGHHVETCIVVKHIHRVTAPKPELIEDFSVEMRDDRDFWWNDEMEEAEPSCYPEWTSAEDPLFMLYTSGSTGKPKGVLHTTGGYLLYSSTTFKLVFDYKPGDVYWCTADIGWITGHTYVVYGPLANAATSVMFEGTPFYPDNDRFWQVIDKYKVTQFYTAPTAIRSLMTFGDEPALKHNLDSLKILGSVGEPINPEAWLWYYKIIGKEKCSIVDTFWQTETGGHVITPLPGCTPMKPGSASFPFFGVKPMLLDEGGKEIQGEGEGYLVFSQPWPGMMRTVYNDHKRFEQTYFSKFPGYYCTGDGAKRDKDGYLWITGRIDDMLNVSGHLMSTAEVEAVLTEHSRVSEAAVVSRPHPVKGECLYCFITPNQNEPFDKQLIDELKVLVRERIGPFAQPDAIQHAPGLPKTRSGKIMRRILRKVAVNDRDVGDISTLADENIVEILFNNRPSK</sequence>
<evidence type="ECO:0000256" key="1">
    <source>
        <dbReference type="ARBA" id="ARBA00006432"/>
    </source>
</evidence>
<gene>
    <name evidence="9" type="ORF">CHIRRI_LOCUS2385</name>
</gene>
<comment type="similarity">
    <text evidence="1 5">Belongs to the ATP-dependent AMP-binding enzyme family.</text>
</comment>
<dbReference type="NCBIfam" id="TIGR02188">
    <property type="entry name" value="Ac_CoA_lig_AcsA"/>
    <property type="match status" value="1"/>
</dbReference>
<dbReference type="Proteomes" id="UP001153620">
    <property type="component" value="Chromosome 1"/>
</dbReference>
<keyword evidence="10" id="KW-1185">Reference proteome</keyword>
<dbReference type="EMBL" id="OU895877">
    <property type="protein sequence ID" value="CAG9799418.1"/>
    <property type="molecule type" value="Genomic_DNA"/>
</dbReference>
<evidence type="ECO:0000256" key="4">
    <source>
        <dbReference type="ARBA" id="ARBA00022840"/>
    </source>
</evidence>
<protein>
    <recommendedName>
        <fullName evidence="5">Acetyl-coenzyme A synthetase</fullName>
        <ecNumber evidence="5">6.2.1.1</ecNumber>
    </recommendedName>
</protein>
<dbReference type="Gene3D" id="3.30.300.30">
    <property type="match status" value="1"/>
</dbReference>
<reference evidence="9" key="1">
    <citation type="submission" date="2022-01" db="EMBL/GenBank/DDBJ databases">
        <authorList>
            <person name="King R."/>
        </authorList>
    </citation>
    <scope>NUCLEOTIDE SEQUENCE</scope>
</reference>
<dbReference type="SUPFAM" id="SSF56801">
    <property type="entry name" value="Acetyl-CoA synthetase-like"/>
    <property type="match status" value="1"/>
</dbReference>
<evidence type="ECO:0000313" key="9">
    <source>
        <dbReference type="EMBL" id="CAG9799418.1"/>
    </source>
</evidence>
<dbReference type="InterPro" id="IPR045851">
    <property type="entry name" value="AMP-bd_C_sf"/>
</dbReference>
<evidence type="ECO:0000256" key="5">
    <source>
        <dbReference type="RuleBase" id="RU361147"/>
    </source>
</evidence>
<dbReference type="PROSITE" id="PS00455">
    <property type="entry name" value="AMP_BINDING"/>
    <property type="match status" value="1"/>
</dbReference>
<dbReference type="Pfam" id="PF13193">
    <property type="entry name" value="AMP-binding_C"/>
    <property type="match status" value="1"/>
</dbReference>
<feature type="domain" description="Acetyl-coenzyme A synthetase N-terminal" evidence="8">
    <location>
        <begin position="25"/>
        <end position="86"/>
    </location>
</feature>
<dbReference type="PANTHER" id="PTHR24095:SF244">
    <property type="entry name" value="ACETYL-COENZYME A SYNTHETASE"/>
    <property type="match status" value="1"/>
</dbReference>
<dbReference type="InterPro" id="IPR025110">
    <property type="entry name" value="AMP-bd_C"/>
</dbReference>
<evidence type="ECO:0000256" key="3">
    <source>
        <dbReference type="ARBA" id="ARBA00022741"/>
    </source>
</evidence>
<keyword evidence="4 5" id="KW-0067">ATP-binding</keyword>
<dbReference type="FunFam" id="3.40.50.12780:FF:000001">
    <property type="entry name" value="Acetyl-coenzyme A synthetase"/>
    <property type="match status" value="1"/>
</dbReference>
<dbReference type="FunFam" id="3.30.300.30:FF:000004">
    <property type="entry name" value="Acetyl-coenzyme A synthetase"/>
    <property type="match status" value="1"/>
</dbReference>